<organism evidence="2 3">
    <name type="scientific">Belliella pelovolcani</name>
    <dbReference type="NCBI Taxonomy" id="529505"/>
    <lineage>
        <taxon>Bacteria</taxon>
        <taxon>Pseudomonadati</taxon>
        <taxon>Bacteroidota</taxon>
        <taxon>Cytophagia</taxon>
        <taxon>Cytophagales</taxon>
        <taxon>Cyclobacteriaceae</taxon>
        <taxon>Belliella</taxon>
    </lineage>
</organism>
<feature type="binding site" evidence="1">
    <location>
        <position position="59"/>
    </location>
    <ligand>
        <name>substrate</name>
    </ligand>
</feature>
<evidence type="ECO:0000256" key="1">
    <source>
        <dbReference type="PIRSR" id="PIRSR613078-2"/>
    </source>
</evidence>
<dbReference type="EMBL" id="FTOP01000024">
    <property type="protein sequence ID" value="SIT16447.1"/>
    <property type="molecule type" value="Genomic_DNA"/>
</dbReference>
<dbReference type="Proteomes" id="UP000186026">
    <property type="component" value="Unassembled WGS sequence"/>
</dbReference>
<dbReference type="AlphaFoldDB" id="A0A1N7Q1H2"/>
<gene>
    <name evidence="2" type="ORF">SAMN05421761_12425</name>
</gene>
<proteinExistence type="predicted"/>
<dbReference type="RefSeq" id="WP_076503039.1">
    <property type="nucleotide sequence ID" value="NZ_FTOP01000024.1"/>
</dbReference>
<dbReference type="Gene3D" id="3.40.50.1240">
    <property type="entry name" value="Phosphoglycerate mutase-like"/>
    <property type="match status" value="1"/>
</dbReference>
<dbReference type="PROSITE" id="PS00175">
    <property type="entry name" value="PG_MUTASE"/>
    <property type="match status" value="1"/>
</dbReference>
<dbReference type="GO" id="GO:0003824">
    <property type="term" value="F:catalytic activity"/>
    <property type="evidence" value="ECO:0007669"/>
    <property type="project" value="InterPro"/>
</dbReference>
<evidence type="ECO:0000313" key="2">
    <source>
        <dbReference type="EMBL" id="SIT16447.1"/>
    </source>
</evidence>
<feature type="binding site" evidence="1">
    <location>
        <begin position="11"/>
        <end position="18"/>
    </location>
    <ligand>
        <name>substrate</name>
    </ligand>
</feature>
<dbReference type="InterPro" id="IPR013078">
    <property type="entry name" value="His_Pase_superF_clade-1"/>
</dbReference>
<dbReference type="STRING" id="529505.SAMN05421761_12425"/>
<dbReference type="Pfam" id="PF00300">
    <property type="entry name" value="His_Phos_1"/>
    <property type="match status" value="1"/>
</dbReference>
<accession>A0A1N7Q1H2</accession>
<dbReference type="OrthoDB" id="9810154at2"/>
<evidence type="ECO:0000313" key="3">
    <source>
        <dbReference type="Proteomes" id="UP000186026"/>
    </source>
</evidence>
<keyword evidence="3" id="KW-1185">Reference proteome</keyword>
<protein>
    <submittedName>
        <fullName evidence="2">Phosphohistidine phosphatase</fullName>
    </submittedName>
</protein>
<sequence>MQSNKILAVLRHGEADFNFPSDFERQLSSKGKSQLIRLRELLKKSSLKPEKILSSAAVRTTQTTEIVAEIFDNVKVAFDRKIYEAEPGVIFESIAETESDVSTLLLVGHNPGISALVSAIADQGYLSMQPGMLVIIEVQVDDWKHLGIGTGIVREVLQ</sequence>
<dbReference type="SUPFAM" id="SSF53254">
    <property type="entry name" value="Phosphoglycerate mutase-like"/>
    <property type="match status" value="1"/>
</dbReference>
<reference evidence="3" key="1">
    <citation type="submission" date="2017-01" db="EMBL/GenBank/DDBJ databases">
        <authorList>
            <person name="Varghese N."/>
            <person name="Submissions S."/>
        </authorList>
    </citation>
    <scope>NUCLEOTIDE SEQUENCE [LARGE SCALE GENOMIC DNA]</scope>
    <source>
        <strain evidence="3">DSM 46698</strain>
    </source>
</reference>
<name>A0A1N7Q1H2_9BACT</name>
<dbReference type="InterPro" id="IPR001345">
    <property type="entry name" value="PG/BPGM_mutase_AS"/>
</dbReference>
<dbReference type="InterPro" id="IPR029033">
    <property type="entry name" value="His_PPase_superfam"/>
</dbReference>